<sequence>METSNSTKVTVEIVVQAPLSKVWSYWTEPDHITKWYQPSEDWHAPRAENDLRAGGEFLTRMEAKDGSMGFDYSGIYDEVKPYETIGYTLGDGRKVDITFVDQGEATKVVEIFDPESMNPVEFQQAGWQAILNSFKRYTEAV</sequence>
<dbReference type="RefSeq" id="WP_065852682.1">
    <property type="nucleotide sequence ID" value="NZ_LYPC01000016.1"/>
</dbReference>
<name>A0A1C1A2E7_9BACL</name>
<dbReference type="EMBL" id="LYPC01000016">
    <property type="protein sequence ID" value="OCT14702.1"/>
    <property type="molecule type" value="Genomic_DNA"/>
</dbReference>
<reference evidence="4" key="1">
    <citation type="submission" date="2016-05" db="EMBL/GenBank/DDBJ databases">
        <title>Paenibacillus oryzae. sp. nov., isolated from the rice root.</title>
        <authorList>
            <person name="Zhang J."/>
            <person name="Zhang X."/>
        </authorList>
    </citation>
    <scope>NUCLEOTIDE SEQUENCE [LARGE SCALE GENOMIC DNA]</scope>
    <source>
        <strain evidence="4">KCTC13222</strain>
    </source>
</reference>
<dbReference type="InterPro" id="IPR013538">
    <property type="entry name" value="ASHA1/2-like_C"/>
</dbReference>
<gene>
    <name evidence="3" type="ORF">A8709_11000</name>
</gene>
<comment type="similarity">
    <text evidence="1">Belongs to the AHA1 family.</text>
</comment>
<organism evidence="3 4">
    <name type="scientific">Paenibacillus pectinilyticus</name>
    <dbReference type="NCBI Taxonomy" id="512399"/>
    <lineage>
        <taxon>Bacteria</taxon>
        <taxon>Bacillati</taxon>
        <taxon>Bacillota</taxon>
        <taxon>Bacilli</taxon>
        <taxon>Bacillales</taxon>
        <taxon>Paenibacillaceae</taxon>
        <taxon>Paenibacillus</taxon>
    </lineage>
</organism>
<evidence type="ECO:0000313" key="3">
    <source>
        <dbReference type="EMBL" id="OCT14702.1"/>
    </source>
</evidence>
<dbReference type="STRING" id="512399.A8709_11000"/>
<dbReference type="Proteomes" id="UP000093309">
    <property type="component" value="Unassembled WGS sequence"/>
</dbReference>
<evidence type="ECO:0000313" key="4">
    <source>
        <dbReference type="Proteomes" id="UP000093309"/>
    </source>
</evidence>
<dbReference type="Pfam" id="PF08327">
    <property type="entry name" value="AHSA1"/>
    <property type="match status" value="1"/>
</dbReference>
<dbReference type="CDD" id="cd08897">
    <property type="entry name" value="SRPBCC_CalC_Aha1-like_4"/>
    <property type="match status" value="1"/>
</dbReference>
<protein>
    <submittedName>
        <fullName evidence="3">Polyketide cyclase</fullName>
    </submittedName>
</protein>
<evidence type="ECO:0000259" key="2">
    <source>
        <dbReference type="Pfam" id="PF08327"/>
    </source>
</evidence>
<feature type="domain" description="Activator of Hsp90 ATPase homologue 1/2-like C-terminal" evidence="2">
    <location>
        <begin position="17"/>
        <end position="138"/>
    </location>
</feature>
<dbReference type="SUPFAM" id="SSF55961">
    <property type="entry name" value="Bet v1-like"/>
    <property type="match status" value="1"/>
</dbReference>
<dbReference type="AlphaFoldDB" id="A0A1C1A2E7"/>
<dbReference type="InterPro" id="IPR023393">
    <property type="entry name" value="START-like_dom_sf"/>
</dbReference>
<keyword evidence="4" id="KW-1185">Reference proteome</keyword>
<evidence type="ECO:0000256" key="1">
    <source>
        <dbReference type="ARBA" id="ARBA00006817"/>
    </source>
</evidence>
<dbReference type="OrthoDB" id="384974at2"/>
<dbReference type="Gene3D" id="3.30.530.20">
    <property type="match status" value="1"/>
</dbReference>
<accession>A0A1C1A2E7</accession>
<proteinExistence type="inferred from homology"/>
<comment type="caution">
    <text evidence="3">The sequence shown here is derived from an EMBL/GenBank/DDBJ whole genome shotgun (WGS) entry which is preliminary data.</text>
</comment>